<dbReference type="EMBL" id="AFYH01030067">
    <property type="status" value="NOT_ANNOTATED_CDS"/>
    <property type="molecule type" value="Genomic_DNA"/>
</dbReference>
<dbReference type="Gene3D" id="1.20.1250.20">
    <property type="entry name" value="MFS general substrate transporter like domains"/>
    <property type="match status" value="2"/>
</dbReference>
<feature type="transmembrane region" description="Helical" evidence="2">
    <location>
        <begin position="219"/>
        <end position="236"/>
    </location>
</feature>
<dbReference type="InParanoid" id="H3ACZ0"/>
<dbReference type="InterPro" id="IPR036259">
    <property type="entry name" value="MFS_trans_sf"/>
</dbReference>
<sequence length="407" mass="44642">FFFPPFVSTAWVGALSMGVIFFCSPIVSLFTDLFGCRKTATGGAALAFVGLIASSFVTCIEPLYFTYGIVFACGCSFSYQPSLVILGQYFKKRLGLVNGIVTAGSSVFTITLPFLLTELLEKVGFHHTLRVLSIFVFVLFLAGLTYKPVIQQKDKSAGKKRKFKCPPVNKIFNVNIWKFLGYRIWAFGIPTALFGYFVPYVHLMNYVKETFGEKEKKEVLLMCIGITSAIGRLIFGRVADYVPGINKVYLQVSSFFVIGLMSIMIPLCKVFGGLIAVCLFMGLFDGCFISIMAPIAFELVGAQNMSQAIGFLLGLMSIPMTFGPPVAGFLRDSLGSYDVAFYLAGIPPIIGGLVLCSIPWIERRKLKQKEQHQTGAGETEEKVLDKTNQVLVPGAANGMKKESESVI</sequence>
<dbReference type="OMA" id="LSYRIWA"/>
<keyword evidence="2" id="KW-0812">Transmembrane</keyword>
<dbReference type="eggNOG" id="KOG2504">
    <property type="taxonomic scope" value="Eukaryota"/>
</dbReference>
<feature type="transmembrane region" description="Helical" evidence="2">
    <location>
        <begin position="273"/>
        <end position="297"/>
    </location>
</feature>
<dbReference type="FunCoup" id="H3ACZ0">
    <property type="interactions" value="626"/>
</dbReference>
<feature type="transmembrane region" description="Helical" evidence="2">
    <location>
        <begin position="309"/>
        <end position="327"/>
    </location>
</feature>
<dbReference type="EMBL" id="AFYH01030069">
    <property type="status" value="NOT_ANNOTATED_CDS"/>
    <property type="molecule type" value="Genomic_DNA"/>
</dbReference>
<keyword evidence="5" id="KW-1185">Reference proteome</keyword>
<reference evidence="4" key="2">
    <citation type="submission" date="2025-08" db="UniProtKB">
        <authorList>
            <consortium name="Ensembl"/>
        </authorList>
    </citation>
    <scope>IDENTIFICATION</scope>
</reference>
<dbReference type="InterPro" id="IPR050327">
    <property type="entry name" value="Proton-linked_MCT"/>
</dbReference>
<dbReference type="PANTHER" id="PTHR11360">
    <property type="entry name" value="MONOCARBOXYLATE TRANSPORTER"/>
    <property type="match status" value="1"/>
</dbReference>
<dbReference type="Ensembl" id="ENSLACT00000007574.1">
    <property type="protein sequence ID" value="ENSLACP00000007511.1"/>
    <property type="gene ID" value="ENSLACG00000006659.1"/>
</dbReference>
<proteinExistence type="predicted"/>
<dbReference type="EMBL" id="AFYH01030068">
    <property type="status" value="NOT_ANNOTATED_CDS"/>
    <property type="molecule type" value="Genomic_DNA"/>
</dbReference>
<dbReference type="HOGENOM" id="CLU_001265_59_1_1"/>
<dbReference type="EMBL" id="AFYH01030070">
    <property type="status" value="NOT_ANNOTATED_CDS"/>
    <property type="molecule type" value="Genomic_DNA"/>
</dbReference>
<dbReference type="GO" id="GO:0016323">
    <property type="term" value="C:basolateral plasma membrane"/>
    <property type="evidence" value="ECO:0007669"/>
    <property type="project" value="TreeGrafter"/>
</dbReference>
<feature type="transmembrane region" description="Helical" evidence="2">
    <location>
        <begin position="128"/>
        <end position="146"/>
    </location>
</feature>
<dbReference type="InterPro" id="IPR011701">
    <property type="entry name" value="MFS"/>
</dbReference>
<organism evidence="4 5">
    <name type="scientific">Latimeria chalumnae</name>
    <name type="common">Coelacanth</name>
    <dbReference type="NCBI Taxonomy" id="7897"/>
    <lineage>
        <taxon>Eukaryota</taxon>
        <taxon>Metazoa</taxon>
        <taxon>Chordata</taxon>
        <taxon>Craniata</taxon>
        <taxon>Vertebrata</taxon>
        <taxon>Euteleostomi</taxon>
        <taxon>Coelacanthiformes</taxon>
        <taxon>Coelacanthidae</taxon>
        <taxon>Latimeria</taxon>
    </lineage>
</organism>
<keyword evidence="2" id="KW-0472">Membrane</keyword>
<reference evidence="5" key="1">
    <citation type="submission" date="2011-08" db="EMBL/GenBank/DDBJ databases">
        <title>The draft genome of Latimeria chalumnae.</title>
        <authorList>
            <person name="Di Palma F."/>
            <person name="Alfoldi J."/>
            <person name="Johnson J."/>
            <person name="Berlin A."/>
            <person name="Gnerre S."/>
            <person name="Jaffe D."/>
            <person name="MacCallum I."/>
            <person name="Young S."/>
            <person name="Walker B.J."/>
            <person name="Lander E."/>
            <person name="Lindblad-Toh K."/>
        </authorList>
    </citation>
    <scope>NUCLEOTIDE SEQUENCE [LARGE SCALE GENOMIC DNA]</scope>
    <source>
        <strain evidence="5">Wild caught</strain>
    </source>
</reference>
<dbReference type="GeneTree" id="ENSGT00940000157966"/>
<feature type="transmembrane region" description="Helical" evidence="2">
    <location>
        <begin position="64"/>
        <end position="87"/>
    </location>
</feature>
<feature type="transmembrane region" description="Helical" evidence="2">
    <location>
        <begin position="39"/>
        <end position="58"/>
    </location>
</feature>
<dbReference type="EMBL" id="AFYH01030071">
    <property type="status" value="NOT_ANNOTATED_CDS"/>
    <property type="molecule type" value="Genomic_DNA"/>
</dbReference>
<dbReference type="PANTHER" id="PTHR11360:SF119">
    <property type="entry name" value="MONOCARBOXYLATE TRANSPORTER 10"/>
    <property type="match status" value="1"/>
</dbReference>
<dbReference type="Proteomes" id="UP000008672">
    <property type="component" value="Unassembled WGS sequence"/>
</dbReference>
<protein>
    <submittedName>
        <fullName evidence="4">Solute carrier family 16 member 10</fullName>
    </submittedName>
</protein>
<comment type="subcellular location">
    <subcellularLocation>
        <location evidence="1">Membrane</location>
        <topology evidence="1">Multi-pass membrane protein</topology>
    </subcellularLocation>
</comment>
<dbReference type="InterPro" id="IPR020846">
    <property type="entry name" value="MFS_dom"/>
</dbReference>
<dbReference type="Pfam" id="PF07690">
    <property type="entry name" value="MFS_1"/>
    <property type="match status" value="1"/>
</dbReference>
<evidence type="ECO:0000313" key="5">
    <source>
        <dbReference type="Proteomes" id="UP000008672"/>
    </source>
</evidence>
<feature type="domain" description="Major facilitator superfamily (MFS) profile" evidence="3">
    <location>
        <begin position="174"/>
        <end position="407"/>
    </location>
</feature>
<dbReference type="AlphaFoldDB" id="H3ACZ0"/>
<reference evidence="4" key="3">
    <citation type="submission" date="2025-09" db="UniProtKB">
        <authorList>
            <consortium name="Ensembl"/>
        </authorList>
    </citation>
    <scope>IDENTIFICATION</scope>
</reference>
<feature type="transmembrane region" description="Helical" evidence="2">
    <location>
        <begin position="339"/>
        <end position="361"/>
    </location>
</feature>
<accession>H3ACZ0</accession>
<evidence type="ECO:0000259" key="3">
    <source>
        <dbReference type="PROSITE" id="PS50850"/>
    </source>
</evidence>
<dbReference type="Bgee" id="ENSLACG00000006659">
    <property type="expression patterns" value="Expressed in mesonephros"/>
</dbReference>
<dbReference type="SUPFAM" id="SSF103473">
    <property type="entry name" value="MFS general substrate transporter"/>
    <property type="match status" value="1"/>
</dbReference>
<gene>
    <name evidence="4" type="primary">SLC16A10</name>
</gene>
<dbReference type="STRING" id="7897.ENSLACP00000007511"/>
<keyword evidence="2" id="KW-1133">Transmembrane helix</keyword>
<evidence type="ECO:0000256" key="2">
    <source>
        <dbReference type="SAM" id="Phobius"/>
    </source>
</evidence>
<dbReference type="GO" id="GO:0022857">
    <property type="term" value="F:transmembrane transporter activity"/>
    <property type="evidence" value="ECO:0007669"/>
    <property type="project" value="InterPro"/>
</dbReference>
<feature type="transmembrane region" description="Helical" evidence="2">
    <location>
        <begin position="94"/>
        <end position="116"/>
    </location>
</feature>
<evidence type="ECO:0000313" key="4">
    <source>
        <dbReference type="Ensembl" id="ENSLACP00000007511.1"/>
    </source>
</evidence>
<dbReference type="PROSITE" id="PS50850">
    <property type="entry name" value="MFS"/>
    <property type="match status" value="1"/>
</dbReference>
<dbReference type="EMBL" id="AFYH01030072">
    <property type="status" value="NOT_ANNOTATED_CDS"/>
    <property type="molecule type" value="Genomic_DNA"/>
</dbReference>
<name>H3ACZ0_LATCH</name>
<evidence type="ECO:0000256" key="1">
    <source>
        <dbReference type="ARBA" id="ARBA00004141"/>
    </source>
</evidence>
<feature type="transmembrane region" description="Helical" evidence="2">
    <location>
        <begin position="180"/>
        <end position="199"/>
    </location>
</feature>
<feature type="transmembrane region" description="Helical" evidence="2">
    <location>
        <begin position="6"/>
        <end position="27"/>
    </location>
</feature>
<feature type="transmembrane region" description="Helical" evidence="2">
    <location>
        <begin position="248"/>
        <end position="267"/>
    </location>
</feature>